<evidence type="ECO:0000256" key="2">
    <source>
        <dbReference type="SAM" id="SignalP"/>
    </source>
</evidence>
<comment type="caution">
    <text evidence="3">The sequence shown here is derived from an EMBL/GenBank/DDBJ whole genome shotgun (WGS) entry which is preliminary data.</text>
</comment>
<evidence type="ECO:0000313" key="3">
    <source>
        <dbReference type="EMBL" id="MCW1883266.1"/>
    </source>
</evidence>
<dbReference type="Proteomes" id="UP001207930">
    <property type="component" value="Unassembled WGS sequence"/>
</dbReference>
<reference evidence="3 4" key="1">
    <citation type="submission" date="2022-10" db="EMBL/GenBank/DDBJ databases">
        <title>Luteolibacter flavescens strain MCCC 1K03193, whole genome shotgun sequencing project.</title>
        <authorList>
            <person name="Zhao G."/>
            <person name="Shen L."/>
        </authorList>
    </citation>
    <scope>NUCLEOTIDE SEQUENCE [LARGE SCALE GENOMIC DNA]</scope>
    <source>
        <strain evidence="3 4">MCCC 1K03193</strain>
    </source>
</reference>
<name>A0ABT3FJ07_9BACT</name>
<dbReference type="Gene3D" id="2.60.120.260">
    <property type="entry name" value="Galactose-binding domain-like"/>
    <property type="match status" value="1"/>
</dbReference>
<sequence length="219" mass="23614">MKVLAMAMALPCLTVTSRAATVTTSLQWDVVSGYVPDNDPAGWKDLRNVNLDITRIDSLQVHLEIEGGWNGDLFAYIRHGDGFSVLLNRVGTTDENGAGSNQSGFDVTFSDSASRDIHTYSGGIFSGNFMPDARISNPETVTNLSPRTEFLSSFNGLDPNGQWTLFVADMAAMDQARVVSWGITVTQGMAVPEPTSAAAVGLPLLLLGGVVFRRNRKTR</sequence>
<gene>
    <name evidence="3" type="ORF">OKA04_00905</name>
</gene>
<feature type="signal peptide" evidence="2">
    <location>
        <begin position="1"/>
        <end position="19"/>
    </location>
</feature>
<dbReference type="SUPFAM" id="SSF49785">
    <property type="entry name" value="Galactose-binding domain-like"/>
    <property type="match status" value="1"/>
</dbReference>
<dbReference type="InterPro" id="IPR008979">
    <property type="entry name" value="Galactose-bd-like_sf"/>
</dbReference>
<keyword evidence="1" id="KW-0472">Membrane</keyword>
<keyword evidence="4" id="KW-1185">Reference proteome</keyword>
<dbReference type="RefSeq" id="WP_264499228.1">
    <property type="nucleotide sequence ID" value="NZ_JAPDDS010000001.1"/>
</dbReference>
<keyword evidence="1" id="KW-0812">Transmembrane</keyword>
<protein>
    <submittedName>
        <fullName evidence="3">PEP-CTERM sorting domain-containing protein</fullName>
    </submittedName>
</protein>
<proteinExistence type="predicted"/>
<keyword evidence="1" id="KW-1133">Transmembrane helix</keyword>
<evidence type="ECO:0000313" key="4">
    <source>
        <dbReference type="Proteomes" id="UP001207930"/>
    </source>
</evidence>
<dbReference type="EMBL" id="JAPDDS010000001">
    <property type="protein sequence ID" value="MCW1883266.1"/>
    <property type="molecule type" value="Genomic_DNA"/>
</dbReference>
<evidence type="ECO:0000256" key="1">
    <source>
        <dbReference type="SAM" id="Phobius"/>
    </source>
</evidence>
<feature type="transmembrane region" description="Helical" evidence="1">
    <location>
        <begin position="195"/>
        <end position="212"/>
    </location>
</feature>
<accession>A0ABT3FJ07</accession>
<keyword evidence="2" id="KW-0732">Signal</keyword>
<organism evidence="3 4">
    <name type="scientific">Luteolibacter flavescens</name>
    <dbReference type="NCBI Taxonomy" id="1859460"/>
    <lineage>
        <taxon>Bacteria</taxon>
        <taxon>Pseudomonadati</taxon>
        <taxon>Verrucomicrobiota</taxon>
        <taxon>Verrucomicrobiia</taxon>
        <taxon>Verrucomicrobiales</taxon>
        <taxon>Verrucomicrobiaceae</taxon>
        <taxon>Luteolibacter</taxon>
    </lineage>
</organism>
<feature type="chain" id="PRO_5046278197" evidence="2">
    <location>
        <begin position="20"/>
        <end position="219"/>
    </location>
</feature>